<feature type="domain" description="VWFA" evidence="4">
    <location>
        <begin position="329"/>
        <end position="470"/>
    </location>
</feature>
<dbReference type="SUPFAM" id="SSF53300">
    <property type="entry name" value="vWA-like"/>
    <property type="match status" value="1"/>
</dbReference>
<name>A0ABD1US30_9LAMI</name>
<accession>A0ABD1US30</accession>
<gene>
    <name evidence="5" type="ORF">Fot_20452</name>
</gene>
<dbReference type="PANTHER" id="PTHR10579">
    <property type="entry name" value="CALCIUM-ACTIVATED CHLORIDE CHANNEL REGULATOR"/>
    <property type="match status" value="1"/>
</dbReference>
<dbReference type="SMART" id="SM00184">
    <property type="entry name" value="RING"/>
    <property type="match status" value="1"/>
</dbReference>
<dbReference type="SUPFAM" id="SSF57850">
    <property type="entry name" value="RING/U-box"/>
    <property type="match status" value="1"/>
</dbReference>
<reference evidence="6" key="1">
    <citation type="submission" date="2024-07" db="EMBL/GenBank/DDBJ databases">
        <title>Two chromosome-level genome assemblies of Korean endemic species Abeliophyllum distichum and Forsythia ovata (Oleaceae).</title>
        <authorList>
            <person name="Jang H."/>
        </authorList>
    </citation>
    <scope>NUCLEOTIDE SEQUENCE [LARGE SCALE GENOMIC DNA]</scope>
</reference>
<keyword evidence="1" id="KW-0862">Zinc</keyword>
<protein>
    <submittedName>
        <fullName evidence="5">Zinc finger (C3HC4-type RING finger) family protein</fullName>
    </submittedName>
</protein>
<dbReference type="InterPro" id="IPR051266">
    <property type="entry name" value="CLCR"/>
</dbReference>
<keyword evidence="1" id="KW-0479">Metal-binding</keyword>
<keyword evidence="1" id="KW-0863">Zinc-finger</keyword>
<dbReference type="Gene3D" id="3.30.40.10">
    <property type="entry name" value="Zinc/RING finger domain, C3HC4 (zinc finger)"/>
    <property type="match status" value="1"/>
</dbReference>
<dbReference type="InterPro" id="IPR013083">
    <property type="entry name" value="Znf_RING/FYVE/PHD"/>
</dbReference>
<feature type="region of interest" description="Disordered" evidence="2">
    <location>
        <begin position="205"/>
        <end position="225"/>
    </location>
</feature>
<feature type="compositionally biased region" description="Polar residues" evidence="2">
    <location>
        <begin position="438"/>
        <end position="450"/>
    </location>
</feature>
<dbReference type="InterPro" id="IPR001841">
    <property type="entry name" value="Znf_RING"/>
</dbReference>
<feature type="compositionally biased region" description="Polar residues" evidence="2">
    <location>
        <begin position="214"/>
        <end position="225"/>
    </location>
</feature>
<dbReference type="InterPro" id="IPR036465">
    <property type="entry name" value="vWFA_dom_sf"/>
</dbReference>
<comment type="caution">
    <text evidence="5">The sequence shown here is derived from an EMBL/GenBank/DDBJ whole genome shotgun (WGS) entry which is preliminary data.</text>
</comment>
<feature type="compositionally biased region" description="Polar residues" evidence="2">
    <location>
        <begin position="58"/>
        <end position="73"/>
    </location>
</feature>
<dbReference type="PANTHER" id="PTHR10579:SF55">
    <property type="entry name" value="E3 UBIQUITIN-PROTEIN LIGASE WAV3"/>
    <property type="match status" value="1"/>
</dbReference>
<feature type="domain" description="RING-type" evidence="3">
    <location>
        <begin position="139"/>
        <end position="184"/>
    </location>
</feature>
<feature type="region of interest" description="Disordered" evidence="2">
    <location>
        <begin position="24"/>
        <end position="73"/>
    </location>
</feature>
<dbReference type="Proteomes" id="UP001604277">
    <property type="component" value="Unassembled WGS sequence"/>
</dbReference>
<evidence type="ECO:0000256" key="1">
    <source>
        <dbReference type="PROSITE-ProRule" id="PRU00175"/>
    </source>
</evidence>
<dbReference type="Pfam" id="PF17123">
    <property type="entry name" value="zf-RING_11"/>
    <property type="match status" value="1"/>
</dbReference>
<evidence type="ECO:0000259" key="3">
    <source>
        <dbReference type="PROSITE" id="PS50089"/>
    </source>
</evidence>
<dbReference type="Pfam" id="PF25243">
    <property type="entry name" value="WAV3_C"/>
    <property type="match status" value="1"/>
</dbReference>
<proteinExistence type="predicted"/>
<feature type="region of interest" description="Disordered" evidence="2">
    <location>
        <begin position="437"/>
        <end position="462"/>
    </location>
</feature>
<dbReference type="InterPro" id="IPR002035">
    <property type="entry name" value="VWF_A"/>
</dbReference>
<dbReference type="SMART" id="SM00327">
    <property type="entry name" value="VWA"/>
    <property type="match status" value="1"/>
</dbReference>
<evidence type="ECO:0000313" key="5">
    <source>
        <dbReference type="EMBL" id="KAL2527851.1"/>
    </source>
</evidence>
<dbReference type="InterPro" id="IPR057427">
    <property type="entry name" value="WAV3_C"/>
</dbReference>
<sequence>MGTGWRRAFCTTIPRDTREAITTPLEEQSQSQNQNQRLSPSPSLNSSRSYAKLGFQSGGSSNPSTPGLRCKTSNNTNDNVVVYTQTPSTNDDLITPKLLHCKTTPKSYTKIKSFGSNPSSPRSPFSILKKTLRLSRNSCGVCMQSVKTSQGMAIYTAECSHTFHFPCIATRIRNQNSLICPVCNNTWKDVPLLAVHKLEQETQFDEKKSKKVQAEQSPKITQQETKAYDDDEPLVSLTASTKFIPIPEAREQEVEEFQGFFVNPLSSDIAYLYDKDGRNVEVSLLPEAAVISVGRTHETYAVVLKVKAPTLPPPPSTHVLDPARRAPIDLVTVLDVSESMSGAKLQMLKRAVGLLISSLGSADRLCIIAFAATPKRLMPLRRMTPQGQGLARSIIDRLVCSQGSSICEALKKATKVLDDRRHKNTVASIILLSDGQDDSVQANHNNNDKNTNQRRESPQVSSTRFAHVEIPVRSSGFCPEPAVDAFSKCVSGLLSVVVQDLKIQIGFSHGSDSAEISAIYSCHARPTVMNTSCILVGDLYAEEEREYLVEMKVPIPSSAVVGSHSHHHVFSVRCSYKDPATQELIYGGEHPLLVPRPRNSTVGSGYPKIEQRFKNRFITVRAIGESRRLFEHNEVSSAMQLLSSARALLIQSTPDSAGEYVRELDVELAELQWKQMMMIQRRRMTEREIGLFLDESEEPVTPLSARKSAKVAQIKNRVSSDLHGFENARF</sequence>
<feature type="compositionally biased region" description="Low complexity" evidence="2">
    <location>
        <begin position="25"/>
        <end position="49"/>
    </location>
</feature>
<evidence type="ECO:0000313" key="6">
    <source>
        <dbReference type="Proteomes" id="UP001604277"/>
    </source>
</evidence>
<evidence type="ECO:0000256" key="2">
    <source>
        <dbReference type="SAM" id="MobiDB-lite"/>
    </source>
</evidence>
<dbReference type="Gene3D" id="3.40.50.410">
    <property type="entry name" value="von Willebrand factor, type A domain"/>
    <property type="match status" value="1"/>
</dbReference>
<dbReference type="PROSITE" id="PS50234">
    <property type="entry name" value="VWFA"/>
    <property type="match status" value="1"/>
</dbReference>
<dbReference type="AlphaFoldDB" id="A0ABD1US30"/>
<dbReference type="Pfam" id="PF13519">
    <property type="entry name" value="VWA_2"/>
    <property type="match status" value="1"/>
</dbReference>
<keyword evidence="6" id="KW-1185">Reference proteome</keyword>
<organism evidence="5 6">
    <name type="scientific">Forsythia ovata</name>
    <dbReference type="NCBI Taxonomy" id="205694"/>
    <lineage>
        <taxon>Eukaryota</taxon>
        <taxon>Viridiplantae</taxon>
        <taxon>Streptophyta</taxon>
        <taxon>Embryophyta</taxon>
        <taxon>Tracheophyta</taxon>
        <taxon>Spermatophyta</taxon>
        <taxon>Magnoliopsida</taxon>
        <taxon>eudicotyledons</taxon>
        <taxon>Gunneridae</taxon>
        <taxon>Pentapetalae</taxon>
        <taxon>asterids</taxon>
        <taxon>lamiids</taxon>
        <taxon>Lamiales</taxon>
        <taxon>Oleaceae</taxon>
        <taxon>Forsythieae</taxon>
        <taxon>Forsythia</taxon>
    </lineage>
</organism>
<dbReference type="EMBL" id="JBFOLJ010000006">
    <property type="protein sequence ID" value="KAL2527851.1"/>
    <property type="molecule type" value="Genomic_DNA"/>
</dbReference>
<dbReference type="GO" id="GO:0008270">
    <property type="term" value="F:zinc ion binding"/>
    <property type="evidence" value="ECO:0007669"/>
    <property type="project" value="UniProtKB-KW"/>
</dbReference>
<dbReference type="PROSITE" id="PS50089">
    <property type="entry name" value="ZF_RING_2"/>
    <property type="match status" value="1"/>
</dbReference>
<evidence type="ECO:0000259" key="4">
    <source>
        <dbReference type="PROSITE" id="PS50234"/>
    </source>
</evidence>